<feature type="region of interest" description="Disordered" evidence="1">
    <location>
        <begin position="1587"/>
        <end position="1629"/>
    </location>
</feature>
<evidence type="ECO:0000313" key="2">
    <source>
        <dbReference type="EMBL" id="KAG5270159.1"/>
    </source>
</evidence>
<sequence>MVMAVSFSNGPLPDLEPSQYPPPLLPKPGKDNARLQKLIKKSAKKKSSSCSQTPIPFRSNLSPVNEISDLEFSDTSTPPRTPDVPLYGNSLNLNGYSARPFYQQSPTPLSYRRNSPFHGSEAASTQSLSNLTPVPECHIAPLYACSSFLFDDATPITELSITEPTAKAPEPAAGQTITPGPYGPRPAGVCPAPPTLQQQSQAPVPSSLTATVPTQAYTAPPQPQPQLQGPISSALPQPFTKGPYGSTEATPFPKAAPGQQSSGSLQRHLSTSTLTLGSSLPQVPPPVSSTFNQTSIPGSYGHKMSIPLSNQPPGQQLAPMAPSAPQPIQTFGSAQPPSIANQLSAGPYGPTAAAQFPSFPNQQSQCPYRPTVTTQASSFPNQSTQGPYGPTVTTQASSFPNQSTQGPYGPTVATQASSFPNQSTQGPYGPTVVMPPPRPSQEQMLPVPFQSSPEPLAPPQLPVFAQTPSQPHVPVLASVSVTNHKPEPEMYSQGSAPHMVSGELSAMKKHLKVYTSKATFYELSKPPSLQDITGLNTSYNGASLSTIHREKTPTSEVKKSVTSSYDPTGRKTPSGRPKTPAFQVSRAKTPVLEISKANPLLFAAPPTFSSTRDVHHAVKKEVQGPTLSIITRSEISAIPPNPLKPSVPQEINKAQIQNGIDLNEPQKEVTLAAKVIAEAQSIPKLPSDVSLLRTKPTEASQLNATVSVEPVPTMAPQEYQISRAQTYEAVAPATPSNEFTIPRSVSQGLPVPAPPPQSYQNPITPYQTPITPVHWSPRPPSRLLGNQRLNASTSELHKPRVKSTYYGLTPVEYAAYGGIKTYYGPSANKTQSGDAPKSCLDDLSSSRTVNSATHDINSSNAMNKPEENSQQLEGTTKLQSEAQSGTKLSTSMIHLSTSQNSSEVTTSSDNTVNQLQTPVSDEKIPDTSVLARQAQETPTEGVSRLNAPVSSQQKDMVQSSGRQAVLASSKEPIEQITESVMANGCTVREDLKSSSVKDKRTLTTSVLTHGQSMPIYPLLKTNINNESSHAAEMPVKQMAQQMPQSTLCIQESTSKQQVIVSKLSSNSTSQPLLNNSTLSKVQSDISTETKKLTKTTDTNSHSIFATSNAATTKSSVETTVSKTITGTSTIETNTKTTSKTINSEPSKTLPGVMPSAINLATDLNSLVIPTSDSQLSKKLADSINSPDVSKYVNPFSSTSAVPLHPPTKPDNKETGLPSMVKTGTETPASDTKADTLTKSVIYSRALTNPFNDLTTAVKQSANSTTNIGTTPTMARRTLSTPTMERRPTSTPTVDNRTTSNPTIDRRTTSTPIMDRRVSSTPTMDRNILSTPTMDRKNTSNPTMDRRTTSTPIVDRRTSSTPTMERRTSSTPTMDRRILSTPTMDRRTLLTPIMDRRTSSTPTMDRRTPLTSIMDRKTSTTPTMVRRNVTTPTLSTTPTMDRKSYTTLSTENKLYAKSTMDIRQSIKSDSEIRSSDMLFADNGLSAKSTMDIRASVMTADTKQMMNTRQYLSPRLENKSILATGSSTNSSGDGNVSHSLENKPNQSTDENATSTSMSDVKVTDIVEKNFDLSTKFSLKLTKDNKPFVQTSTGLMPPHKIKNDTTITSSDSKSTMDSKVPTEVSSDSKHPTSITIEQAQVSVITPQSHAPIKTMQTEAPNSRKTSLAAIDRQTPTITTAQSQPPLPKNQTKSPVTIQPQVLTTVTTTKPPGSTVETQATVTTNTQPQSLPQAQSEVTATAPQPQNLFTTTQTEASSTEKTRPPVSISQTQPIVEVAQTVPPADCGDTTEDKVSTATTNHKQSASSTTPSATQKKVDEVSNAAPKADTKAKASLKPKGLKAKLSGWGRLKKHMVVEPEEPKFPEQDPEIKEAEDDRKKAGEGKDGNTAGAKDKPTGQEIAKKEAPPRAMKMWDAVLFQMFSTKDKILKHVNANKSGEEDKNPSKESQVDIPSFMYHLPVLLYSPRFDARKLREAAEKPLNKIATMFERGLIQRKTQEEEPKDFNRTARGFGISKSKTTDV</sequence>
<dbReference type="InterPro" id="IPR028004">
    <property type="entry name" value="DUF4643"/>
</dbReference>
<feature type="compositionally biased region" description="Basic and acidic residues" evidence="1">
    <location>
        <begin position="1850"/>
        <end position="1902"/>
    </location>
</feature>
<feature type="compositionally biased region" description="Polar residues" evidence="1">
    <location>
        <begin position="1221"/>
        <end position="1232"/>
    </location>
</feature>
<feature type="region of interest" description="Disordered" evidence="1">
    <location>
        <begin position="1196"/>
        <end position="1232"/>
    </location>
</feature>
<gene>
    <name evidence="2" type="ORF">AALO_G00189430</name>
</gene>
<dbReference type="PANTHER" id="PTHR38004:SF1">
    <property type="entry name" value="PROLINE-RICH PROTEIN 33"/>
    <property type="match status" value="1"/>
</dbReference>
<feature type="region of interest" description="Disordered" evidence="1">
    <location>
        <begin position="163"/>
        <end position="408"/>
    </location>
</feature>
<feature type="compositionally biased region" description="Basic residues" evidence="1">
    <location>
        <begin position="37"/>
        <end position="47"/>
    </location>
</feature>
<feature type="compositionally biased region" description="Low complexity" evidence="1">
    <location>
        <begin position="1798"/>
        <end position="1810"/>
    </location>
</feature>
<feature type="compositionally biased region" description="Polar residues" evidence="1">
    <location>
        <begin position="195"/>
        <end position="208"/>
    </location>
</feature>
<feature type="compositionally biased region" description="Low complexity" evidence="1">
    <location>
        <begin position="269"/>
        <end position="281"/>
    </location>
</feature>
<feature type="region of interest" description="Disordered" evidence="1">
    <location>
        <begin position="1988"/>
        <end position="2017"/>
    </location>
</feature>
<feature type="region of interest" description="Disordered" evidence="1">
    <location>
        <begin position="104"/>
        <end position="124"/>
    </location>
</feature>
<feature type="region of interest" description="Disordered" evidence="1">
    <location>
        <begin position="827"/>
        <end position="887"/>
    </location>
</feature>
<dbReference type="EMBL" id="JADWDJ010000014">
    <property type="protein sequence ID" value="KAG5270159.1"/>
    <property type="molecule type" value="Genomic_DNA"/>
</dbReference>
<feature type="compositionally biased region" description="Basic and acidic residues" evidence="1">
    <location>
        <begin position="1991"/>
        <end position="2002"/>
    </location>
</feature>
<name>A0AAV6G6G2_9TELE</name>
<feature type="compositionally biased region" description="Low complexity" evidence="1">
    <location>
        <begin position="1601"/>
        <end position="1616"/>
    </location>
</feature>
<feature type="compositionally biased region" description="Polar residues" evidence="1">
    <location>
        <begin position="1672"/>
        <end position="1690"/>
    </location>
</feature>
<protein>
    <submittedName>
        <fullName evidence="2">Uncharacterized protein</fullName>
    </submittedName>
</protein>
<feature type="region of interest" description="Disordered" evidence="1">
    <location>
        <begin position="929"/>
        <end position="960"/>
    </location>
</feature>
<feature type="compositionally biased region" description="Polar residues" evidence="1">
    <location>
        <begin position="948"/>
        <end position="960"/>
    </location>
</feature>
<feature type="compositionally biased region" description="Polar residues" evidence="1">
    <location>
        <begin position="1279"/>
        <end position="1302"/>
    </location>
</feature>
<feature type="region of interest" description="Disordered" evidence="1">
    <location>
        <begin position="1279"/>
        <end position="1373"/>
    </location>
</feature>
<feature type="compositionally biased region" description="Polar residues" evidence="1">
    <location>
        <begin position="1318"/>
        <end position="1332"/>
    </location>
</feature>
<feature type="region of interest" description="Disordered" evidence="1">
    <location>
        <begin position="1778"/>
        <end position="1835"/>
    </location>
</feature>
<feature type="region of interest" description="Disordered" evidence="1">
    <location>
        <begin position="1"/>
        <end position="88"/>
    </location>
</feature>
<evidence type="ECO:0000256" key="1">
    <source>
        <dbReference type="SAM" id="MobiDB-lite"/>
    </source>
</evidence>
<feature type="compositionally biased region" description="Low complexity" evidence="1">
    <location>
        <begin position="163"/>
        <end position="173"/>
    </location>
</feature>
<dbReference type="Proteomes" id="UP000823561">
    <property type="component" value="Chromosome 14"/>
</dbReference>
<feature type="compositionally biased region" description="Basic and acidic residues" evidence="1">
    <location>
        <begin position="1333"/>
        <end position="1373"/>
    </location>
</feature>
<dbReference type="PANTHER" id="PTHR38004">
    <property type="entry name" value="PROLINE-RICH PROTEIN 33"/>
    <property type="match status" value="1"/>
</dbReference>
<feature type="region of interest" description="Disordered" evidence="1">
    <location>
        <begin position="547"/>
        <end position="582"/>
    </location>
</feature>
<feature type="compositionally biased region" description="Basic and acidic residues" evidence="1">
    <location>
        <begin position="547"/>
        <end position="559"/>
    </location>
</feature>
<feature type="compositionally biased region" description="Basic and acidic residues" evidence="1">
    <location>
        <begin position="1303"/>
        <end position="1317"/>
    </location>
</feature>
<comment type="caution">
    <text evidence="2">The sequence shown here is derived from an EMBL/GenBank/DDBJ whole genome shotgun (WGS) entry which is preliminary data.</text>
</comment>
<dbReference type="Pfam" id="PF15485">
    <property type="entry name" value="DUF4643"/>
    <property type="match status" value="1"/>
</dbReference>
<organism evidence="2 3">
    <name type="scientific">Alosa alosa</name>
    <name type="common">allis shad</name>
    <dbReference type="NCBI Taxonomy" id="278164"/>
    <lineage>
        <taxon>Eukaryota</taxon>
        <taxon>Metazoa</taxon>
        <taxon>Chordata</taxon>
        <taxon>Craniata</taxon>
        <taxon>Vertebrata</taxon>
        <taxon>Euteleostomi</taxon>
        <taxon>Actinopterygii</taxon>
        <taxon>Neopterygii</taxon>
        <taxon>Teleostei</taxon>
        <taxon>Clupei</taxon>
        <taxon>Clupeiformes</taxon>
        <taxon>Clupeoidei</taxon>
        <taxon>Clupeidae</taxon>
        <taxon>Alosa</taxon>
    </lineage>
</organism>
<feature type="region of interest" description="Disordered" evidence="1">
    <location>
        <begin position="1520"/>
        <end position="1554"/>
    </location>
</feature>
<keyword evidence="3" id="KW-1185">Reference proteome</keyword>
<feature type="compositionally biased region" description="Polar residues" evidence="1">
    <location>
        <begin position="843"/>
        <end position="887"/>
    </location>
</feature>
<feature type="compositionally biased region" description="Polar residues" evidence="1">
    <location>
        <begin position="1724"/>
        <end position="1753"/>
    </location>
</feature>
<feature type="region of interest" description="Disordered" evidence="1">
    <location>
        <begin position="1848"/>
        <end position="1902"/>
    </location>
</feature>
<feature type="compositionally biased region" description="Low complexity" evidence="1">
    <location>
        <begin position="1691"/>
        <end position="1723"/>
    </location>
</feature>
<accession>A0AAV6G6G2</accession>
<feature type="compositionally biased region" description="Polar residues" evidence="1">
    <location>
        <begin position="258"/>
        <end position="268"/>
    </location>
</feature>
<feature type="compositionally biased region" description="Low complexity" evidence="1">
    <location>
        <begin position="1522"/>
        <end position="1535"/>
    </location>
</feature>
<reference evidence="2" key="1">
    <citation type="submission" date="2020-10" db="EMBL/GenBank/DDBJ databases">
        <title>Chromosome-scale genome assembly of the Allis shad, Alosa alosa.</title>
        <authorList>
            <person name="Margot Z."/>
            <person name="Christophe K."/>
            <person name="Cabau C."/>
            <person name="Louis A."/>
            <person name="Berthelot C."/>
            <person name="Parey E."/>
            <person name="Roest Crollius H."/>
            <person name="Montfort J."/>
            <person name="Robinson-Rechavi M."/>
            <person name="Bucao C."/>
            <person name="Bouchez O."/>
            <person name="Gislard M."/>
            <person name="Lluch J."/>
            <person name="Milhes M."/>
            <person name="Lampietro C."/>
            <person name="Lopez Roques C."/>
            <person name="Donnadieu C."/>
            <person name="Braasch I."/>
            <person name="Desvignes T."/>
            <person name="Postlethwait J."/>
            <person name="Bobe J."/>
            <person name="Guiguen Y."/>
        </authorList>
    </citation>
    <scope>NUCLEOTIDE SEQUENCE</scope>
    <source>
        <strain evidence="2">M-15738</strain>
        <tissue evidence="2">Blood</tissue>
    </source>
</reference>
<proteinExistence type="predicted"/>
<feature type="compositionally biased region" description="Low complexity" evidence="1">
    <location>
        <begin position="209"/>
        <end position="219"/>
    </location>
</feature>
<feature type="region of interest" description="Disordered" evidence="1">
    <location>
        <begin position="1672"/>
        <end position="1764"/>
    </location>
</feature>
<evidence type="ECO:0000313" key="3">
    <source>
        <dbReference type="Proteomes" id="UP000823561"/>
    </source>
</evidence>
<feature type="compositionally biased region" description="Polar residues" evidence="1">
    <location>
        <begin position="326"/>
        <end position="344"/>
    </location>
</feature>
<feature type="compositionally biased region" description="Polar residues" evidence="1">
    <location>
        <begin position="1536"/>
        <end position="1554"/>
    </location>
</feature>
<feature type="compositionally biased region" description="Polar residues" evidence="1">
    <location>
        <begin position="358"/>
        <end position="408"/>
    </location>
</feature>
<feature type="region of interest" description="Disordered" evidence="1">
    <location>
        <begin position="765"/>
        <end position="784"/>
    </location>
</feature>